<sequence length="416" mass="47361">MQTDSLTPIQALENVLIHDNRQGFREKAQSRGNPVNEMRPDDDEDDFAVPNALPKLMPSDDIPDSIAQDSEQPYFIPDKVPETTSDKWGHHILWHMDLFEPCIVQGKWMMAVHLTKGWKVRDRLDEASWLKLAKSEIVFRVRKENDEADEAAIEEKARLLFERLYSKNRLEYKHGFYDLESSRSYKSINWKIDLPQAGHGVETIWLGCSQIGGESNTQFATSVGEAMSQTASKIMEANEDPRNVDKVASKRTSSNNAGRKRVCIADDEPHSFREEQDRLQSARLTRSKAMVKNPGSVKRVPPVKTPLSKRVKKTRTPRKCTSMKSAAALTPATKGTLHRLRFRNVVMEELKDCDATELQRLCKEEGVLYDGKVGAIFAIADSRTRQKYGLDNVEMKEIIDVGDSETRQVQEDEQKN</sequence>
<reference evidence="2 3" key="1">
    <citation type="journal article" date="2018" name="Cell">
        <title>The Chara Genome: Secondary Complexity and Implications for Plant Terrestrialization.</title>
        <authorList>
            <person name="Nishiyama T."/>
            <person name="Sakayama H."/>
            <person name="Vries J.D."/>
            <person name="Buschmann H."/>
            <person name="Saint-Marcoux D."/>
            <person name="Ullrich K.K."/>
            <person name="Haas F.B."/>
            <person name="Vanderstraeten L."/>
            <person name="Becker D."/>
            <person name="Lang D."/>
            <person name="Vosolsobe S."/>
            <person name="Rombauts S."/>
            <person name="Wilhelmsson P.K.I."/>
            <person name="Janitza P."/>
            <person name="Kern R."/>
            <person name="Heyl A."/>
            <person name="Rumpler F."/>
            <person name="Villalobos L.I.A.C."/>
            <person name="Clay J.M."/>
            <person name="Skokan R."/>
            <person name="Toyoda A."/>
            <person name="Suzuki Y."/>
            <person name="Kagoshima H."/>
            <person name="Schijlen E."/>
            <person name="Tajeshwar N."/>
            <person name="Catarino B."/>
            <person name="Hetherington A.J."/>
            <person name="Saltykova A."/>
            <person name="Bonnot C."/>
            <person name="Breuninger H."/>
            <person name="Symeonidi A."/>
            <person name="Radhakrishnan G.V."/>
            <person name="Van Nieuwerburgh F."/>
            <person name="Deforce D."/>
            <person name="Chang C."/>
            <person name="Karol K.G."/>
            <person name="Hedrich R."/>
            <person name="Ulvskov P."/>
            <person name="Glockner G."/>
            <person name="Delwiche C.F."/>
            <person name="Petrasek J."/>
            <person name="Van de Peer Y."/>
            <person name="Friml J."/>
            <person name="Beilby M."/>
            <person name="Dolan L."/>
            <person name="Kohara Y."/>
            <person name="Sugano S."/>
            <person name="Fujiyama A."/>
            <person name="Delaux P.-M."/>
            <person name="Quint M."/>
            <person name="TheiBen G."/>
            <person name="Hagemann M."/>
            <person name="Harholt J."/>
            <person name="Dunand C."/>
            <person name="Zachgo S."/>
            <person name="Langdale J."/>
            <person name="Maumus F."/>
            <person name="Straeten D.V.D."/>
            <person name="Gould S.B."/>
            <person name="Rensing S.A."/>
        </authorList>
    </citation>
    <scope>NUCLEOTIDE SEQUENCE [LARGE SCALE GENOMIC DNA]</scope>
    <source>
        <strain evidence="2 3">S276</strain>
    </source>
</reference>
<feature type="compositionally biased region" description="Basic and acidic residues" evidence="1">
    <location>
        <begin position="20"/>
        <end position="29"/>
    </location>
</feature>
<accession>A0A388KMW2</accession>
<name>A0A388KMW2_CHABU</name>
<evidence type="ECO:0000256" key="1">
    <source>
        <dbReference type="SAM" id="MobiDB-lite"/>
    </source>
</evidence>
<keyword evidence="3" id="KW-1185">Reference proteome</keyword>
<organism evidence="2 3">
    <name type="scientific">Chara braunii</name>
    <name type="common">Braun's stonewort</name>
    <dbReference type="NCBI Taxonomy" id="69332"/>
    <lineage>
        <taxon>Eukaryota</taxon>
        <taxon>Viridiplantae</taxon>
        <taxon>Streptophyta</taxon>
        <taxon>Charophyceae</taxon>
        <taxon>Charales</taxon>
        <taxon>Characeae</taxon>
        <taxon>Chara</taxon>
    </lineage>
</organism>
<dbReference type="EMBL" id="BFEA01000145">
    <property type="protein sequence ID" value="GBG71338.1"/>
    <property type="molecule type" value="Genomic_DNA"/>
</dbReference>
<gene>
    <name evidence="2" type="ORF">CBR_g8759</name>
</gene>
<dbReference type="Gramene" id="GBG71338">
    <property type="protein sequence ID" value="GBG71338"/>
    <property type="gene ID" value="CBR_g8759"/>
</dbReference>
<evidence type="ECO:0000313" key="3">
    <source>
        <dbReference type="Proteomes" id="UP000265515"/>
    </source>
</evidence>
<proteinExistence type="predicted"/>
<evidence type="ECO:0000313" key="2">
    <source>
        <dbReference type="EMBL" id="GBG71338.1"/>
    </source>
</evidence>
<dbReference type="Proteomes" id="UP000265515">
    <property type="component" value="Unassembled WGS sequence"/>
</dbReference>
<protein>
    <submittedName>
        <fullName evidence="2">Uncharacterized protein</fullName>
    </submittedName>
</protein>
<feature type="region of interest" description="Disordered" evidence="1">
    <location>
        <begin position="20"/>
        <end position="68"/>
    </location>
</feature>
<feature type="compositionally biased region" description="Basic and acidic residues" evidence="1">
    <location>
        <begin position="239"/>
        <end position="248"/>
    </location>
</feature>
<comment type="caution">
    <text evidence="2">The sequence shown here is derived from an EMBL/GenBank/DDBJ whole genome shotgun (WGS) entry which is preliminary data.</text>
</comment>
<dbReference type="AlphaFoldDB" id="A0A388KMW2"/>
<feature type="region of interest" description="Disordered" evidence="1">
    <location>
        <begin position="238"/>
        <end position="315"/>
    </location>
</feature>
<feature type="compositionally biased region" description="Basic and acidic residues" evidence="1">
    <location>
        <begin position="263"/>
        <end position="280"/>
    </location>
</feature>